<dbReference type="Proteomes" id="UP000645828">
    <property type="component" value="Unassembled WGS sequence"/>
</dbReference>
<sequence length="194" mass="21767">MAVAYWEKVKCFSSCQHCVRPILQPHSCKILAFSLELLLSSCPNQLPALQHQQCHLHKLRFPTLKHRVHRTCNVLLSCTLILSFTSFITEEIQTSASSNTPYSSFSTKISANHTTGLQRTLSGSWGATPPGGQKVQTFRAPAWVAQVLRVRLDFCSGHDLRVKIHPHPHLPSLSRVFLRFSLCLSLCPNPLSKK</sequence>
<gene>
    <name evidence="1" type="ORF">NYPRO_LOCUS26957</name>
</gene>
<name>A0A812A023_NYCPR</name>
<evidence type="ECO:0000313" key="2">
    <source>
        <dbReference type="Proteomes" id="UP000645828"/>
    </source>
</evidence>
<organism evidence="1 2">
    <name type="scientific">Nyctereutes procyonoides</name>
    <name type="common">Raccoon dog</name>
    <name type="synonym">Canis procyonoides</name>
    <dbReference type="NCBI Taxonomy" id="34880"/>
    <lineage>
        <taxon>Eukaryota</taxon>
        <taxon>Metazoa</taxon>
        <taxon>Chordata</taxon>
        <taxon>Craniata</taxon>
        <taxon>Vertebrata</taxon>
        <taxon>Euteleostomi</taxon>
        <taxon>Mammalia</taxon>
        <taxon>Eutheria</taxon>
        <taxon>Laurasiatheria</taxon>
        <taxon>Carnivora</taxon>
        <taxon>Caniformia</taxon>
        <taxon>Canidae</taxon>
        <taxon>Nyctereutes</taxon>
    </lineage>
</organism>
<protein>
    <submittedName>
        <fullName evidence="1">(raccoon dog) hypothetical protein</fullName>
    </submittedName>
</protein>
<reference evidence="1" key="1">
    <citation type="submission" date="2020-12" db="EMBL/GenBank/DDBJ databases">
        <authorList>
            <consortium name="Molecular Ecology Group"/>
        </authorList>
    </citation>
    <scope>NUCLEOTIDE SEQUENCE</scope>
    <source>
        <strain evidence="1">TBG_1078</strain>
    </source>
</reference>
<keyword evidence="2" id="KW-1185">Reference proteome</keyword>
<dbReference type="AlphaFoldDB" id="A0A812A023"/>
<comment type="caution">
    <text evidence="1">The sequence shown here is derived from an EMBL/GenBank/DDBJ whole genome shotgun (WGS) entry which is preliminary data.</text>
</comment>
<proteinExistence type="predicted"/>
<evidence type="ECO:0000313" key="1">
    <source>
        <dbReference type="EMBL" id="CAD7694165.1"/>
    </source>
</evidence>
<dbReference type="EMBL" id="CAJHUB010000789">
    <property type="protein sequence ID" value="CAD7694165.1"/>
    <property type="molecule type" value="Genomic_DNA"/>
</dbReference>
<accession>A0A812A023</accession>